<keyword evidence="2" id="KW-1185">Reference proteome</keyword>
<organism evidence="1 2">
    <name type="scientific">Sphaerisporangium krabiense</name>
    <dbReference type="NCBI Taxonomy" id="763782"/>
    <lineage>
        <taxon>Bacteria</taxon>
        <taxon>Bacillati</taxon>
        <taxon>Actinomycetota</taxon>
        <taxon>Actinomycetes</taxon>
        <taxon>Streptosporangiales</taxon>
        <taxon>Streptosporangiaceae</taxon>
        <taxon>Sphaerisporangium</taxon>
    </lineage>
</organism>
<dbReference type="Proteomes" id="UP000588112">
    <property type="component" value="Unassembled WGS sequence"/>
</dbReference>
<name>A0A7W8Z5M3_9ACTN</name>
<accession>A0A7W8Z5M3</accession>
<gene>
    <name evidence="1" type="ORF">BJ981_003613</name>
</gene>
<evidence type="ECO:0000313" key="2">
    <source>
        <dbReference type="Proteomes" id="UP000588112"/>
    </source>
</evidence>
<evidence type="ECO:0008006" key="3">
    <source>
        <dbReference type="Google" id="ProtNLM"/>
    </source>
</evidence>
<sequence>MMALDLHAVELPDGALSSERMPDGVALGTYSSMSTVGTMSCPVSSATCAMTVGCAG</sequence>
<reference evidence="1 2" key="1">
    <citation type="submission" date="2020-08" db="EMBL/GenBank/DDBJ databases">
        <title>Sequencing the genomes of 1000 actinobacteria strains.</title>
        <authorList>
            <person name="Klenk H.-P."/>
        </authorList>
    </citation>
    <scope>NUCLEOTIDE SEQUENCE [LARGE SCALE GENOMIC DNA]</scope>
    <source>
        <strain evidence="1 2">DSM 45790</strain>
    </source>
</reference>
<protein>
    <recommendedName>
        <fullName evidence="3">Thiocillin family RiPP</fullName>
    </recommendedName>
</protein>
<dbReference type="InterPro" id="IPR049803">
    <property type="entry name" value="RiPP_thiocil-like"/>
</dbReference>
<evidence type="ECO:0000313" key="1">
    <source>
        <dbReference type="EMBL" id="MBB5627914.1"/>
    </source>
</evidence>
<comment type="caution">
    <text evidence="1">The sequence shown here is derived from an EMBL/GenBank/DDBJ whole genome shotgun (WGS) entry which is preliminary data.</text>
</comment>
<dbReference type="EMBL" id="JACHBR010000001">
    <property type="protein sequence ID" value="MBB5627914.1"/>
    <property type="molecule type" value="Genomic_DNA"/>
</dbReference>
<dbReference type="AlphaFoldDB" id="A0A7W8Z5M3"/>
<proteinExistence type="predicted"/>
<dbReference type="NCBIfam" id="NF033482">
    <property type="entry name" value="RiPP_thiocil"/>
    <property type="match status" value="1"/>
</dbReference>